<evidence type="ECO:0000313" key="2">
    <source>
        <dbReference type="Proteomes" id="UP000315540"/>
    </source>
</evidence>
<dbReference type="RefSeq" id="WP_140596084.1">
    <property type="nucleotide sequence ID" value="NZ_VFWZ01000008.1"/>
</dbReference>
<dbReference type="EMBL" id="VFWZ01000008">
    <property type="protein sequence ID" value="TPN82805.1"/>
    <property type="molecule type" value="Genomic_DNA"/>
</dbReference>
<gene>
    <name evidence="1" type="ORF">FHK87_20475</name>
</gene>
<dbReference type="AlphaFoldDB" id="A0A504J2G0"/>
<keyword evidence="2" id="KW-1185">Reference proteome</keyword>
<accession>A0A504J2G0</accession>
<comment type="caution">
    <text evidence="1">The sequence shown here is derived from an EMBL/GenBank/DDBJ whole genome shotgun (WGS) entry which is preliminary data.</text>
</comment>
<sequence>MKKNMYSDIKNLKSLLNNNQISLIDAIDKFAVLLDDFQNKEEELLISNITLNAVNRELLEKNKIVKDRIKNLNRILLLQELGIQFNEEEMYTLLSK</sequence>
<protein>
    <submittedName>
        <fullName evidence="1">Uncharacterized protein</fullName>
    </submittedName>
</protein>
<reference evidence="1 2" key="1">
    <citation type="submission" date="2019-06" db="EMBL/GenBank/DDBJ databases">
        <authorList>
            <person name="Meng X."/>
        </authorList>
    </citation>
    <scope>NUCLEOTIDE SEQUENCE [LARGE SCALE GENOMIC DNA]</scope>
    <source>
        <strain evidence="1 2">M625</strain>
    </source>
</reference>
<dbReference type="Proteomes" id="UP000315540">
    <property type="component" value="Unassembled WGS sequence"/>
</dbReference>
<organism evidence="1 2">
    <name type="scientific">Aquimarina algicola</name>
    <dbReference type="NCBI Taxonomy" id="2589995"/>
    <lineage>
        <taxon>Bacteria</taxon>
        <taxon>Pseudomonadati</taxon>
        <taxon>Bacteroidota</taxon>
        <taxon>Flavobacteriia</taxon>
        <taxon>Flavobacteriales</taxon>
        <taxon>Flavobacteriaceae</taxon>
        <taxon>Aquimarina</taxon>
    </lineage>
</organism>
<name>A0A504J2G0_9FLAO</name>
<proteinExistence type="predicted"/>
<evidence type="ECO:0000313" key="1">
    <source>
        <dbReference type="EMBL" id="TPN82805.1"/>
    </source>
</evidence>